<dbReference type="HAMAP" id="MF_00502">
    <property type="entry name" value="Ribosomal_bL31_2"/>
    <property type="match status" value="1"/>
</dbReference>
<organism evidence="6 7">
    <name type="scientific">Flammeovirga pectinis</name>
    <dbReference type="NCBI Taxonomy" id="2494373"/>
    <lineage>
        <taxon>Bacteria</taxon>
        <taxon>Pseudomonadati</taxon>
        <taxon>Bacteroidota</taxon>
        <taxon>Cytophagia</taxon>
        <taxon>Cytophagales</taxon>
        <taxon>Flammeovirgaceae</taxon>
        <taxon>Flammeovirga</taxon>
    </lineage>
</organism>
<dbReference type="KEGG" id="fll:EI427_19285"/>
<dbReference type="GO" id="GO:0003735">
    <property type="term" value="F:structural constituent of ribosome"/>
    <property type="evidence" value="ECO:0007669"/>
    <property type="project" value="InterPro"/>
</dbReference>
<dbReference type="InterPro" id="IPR034704">
    <property type="entry name" value="Ribosomal_bL28/bL31-like_sf"/>
</dbReference>
<dbReference type="PRINTS" id="PR01249">
    <property type="entry name" value="RIBOSOMALL31"/>
</dbReference>
<evidence type="ECO:0000256" key="2">
    <source>
        <dbReference type="ARBA" id="ARBA00011838"/>
    </source>
</evidence>
<evidence type="ECO:0000256" key="3">
    <source>
        <dbReference type="ARBA" id="ARBA00022980"/>
    </source>
</evidence>
<dbReference type="InterPro" id="IPR027493">
    <property type="entry name" value="Ribosomal_bL31_B"/>
</dbReference>
<sequence>MKKDLHPEFRPVVFHDLTSNEKFLIGSTVKTQDTIEFEGETHPLFKVEISSASHPFYTGKKAAISAAGRVDRFNKKYGKKA</sequence>
<dbReference type="GO" id="GO:1990904">
    <property type="term" value="C:ribonucleoprotein complex"/>
    <property type="evidence" value="ECO:0007669"/>
    <property type="project" value="UniProtKB-KW"/>
</dbReference>
<dbReference type="EMBL" id="CP034562">
    <property type="protein sequence ID" value="AZQ64276.1"/>
    <property type="molecule type" value="Genomic_DNA"/>
</dbReference>
<proteinExistence type="inferred from homology"/>
<dbReference type="Gene3D" id="4.10.830.30">
    <property type="entry name" value="Ribosomal protein L31"/>
    <property type="match status" value="1"/>
</dbReference>
<evidence type="ECO:0000256" key="5">
    <source>
        <dbReference type="HAMAP-Rule" id="MF_00502"/>
    </source>
</evidence>
<evidence type="ECO:0000256" key="4">
    <source>
        <dbReference type="ARBA" id="ARBA00023274"/>
    </source>
</evidence>
<protein>
    <recommendedName>
        <fullName evidence="5">Large ribosomal subunit protein bL31B</fullName>
    </recommendedName>
</protein>
<evidence type="ECO:0000313" key="6">
    <source>
        <dbReference type="EMBL" id="AZQ64276.1"/>
    </source>
</evidence>
<dbReference type="PANTHER" id="PTHR33280">
    <property type="entry name" value="50S RIBOSOMAL PROTEIN L31, CHLOROPLASTIC"/>
    <property type="match status" value="1"/>
</dbReference>
<reference evidence="6 7" key="1">
    <citation type="submission" date="2018-12" db="EMBL/GenBank/DDBJ databases">
        <title>Flammeovirga pectinis sp. nov., isolated from the gut of the Korean scallop, Patinopecten yessoensis.</title>
        <authorList>
            <person name="Bae J.-W."/>
            <person name="Jeong Y.-S."/>
            <person name="Kang W."/>
        </authorList>
    </citation>
    <scope>NUCLEOTIDE SEQUENCE [LARGE SCALE GENOMIC DNA]</scope>
    <source>
        <strain evidence="6 7">L12M1</strain>
    </source>
</reference>
<dbReference type="AlphaFoldDB" id="A0A3Q9FTI8"/>
<dbReference type="NCBIfam" id="NF002462">
    <property type="entry name" value="PRK01678.1"/>
    <property type="match status" value="1"/>
</dbReference>
<dbReference type="PANTHER" id="PTHR33280:SF1">
    <property type="entry name" value="LARGE RIBOSOMAL SUBUNIT PROTEIN BL31C"/>
    <property type="match status" value="1"/>
</dbReference>
<keyword evidence="7" id="KW-1185">Reference proteome</keyword>
<name>A0A3Q9FTI8_9BACT</name>
<gene>
    <name evidence="5" type="primary">rpmE2</name>
    <name evidence="6" type="ORF">EI427_19285</name>
</gene>
<dbReference type="GO" id="GO:0006412">
    <property type="term" value="P:translation"/>
    <property type="evidence" value="ECO:0007669"/>
    <property type="project" value="UniProtKB-UniRule"/>
</dbReference>
<evidence type="ECO:0000256" key="1">
    <source>
        <dbReference type="ARBA" id="ARBA00008196"/>
    </source>
</evidence>
<dbReference type="PROSITE" id="PS01143">
    <property type="entry name" value="RIBOSOMAL_L31"/>
    <property type="match status" value="1"/>
</dbReference>
<dbReference type="Proteomes" id="UP000267268">
    <property type="component" value="Chromosome 1"/>
</dbReference>
<dbReference type="OrthoDB" id="9803251at2"/>
<dbReference type="Pfam" id="PF01197">
    <property type="entry name" value="Ribosomal_L31"/>
    <property type="match status" value="1"/>
</dbReference>
<keyword evidence="4 5" id="KW-0687">Ribonucleoprotein</keyword>
<dbReference type="GO" id="GO:0005840">
    <property type="term" value="C:ribosome"/>
    <property type="evidence" value="ECO:0007669"/>
    <property type="project" value="UniProtKB-KW"/>
</dbReference>
<dbReference type="InterPro" id="IPR002150">
    <property type="entry name" value="Ribosomal_bL31"/>
</dbReference>
<comment type="similarity">
    <text evidence="1 5">Belongs to the bacterial ribosomal protein bL31 family. Type B subfamily.</text>
</comment>
<keyword evidence="3 5" id="KW-0689">Ribosomal protein</keyword>
<comment type="subunit">
    <text evidence="2 5">Part of the 50S ribosomal subunit.</text>
</comment>
<dbReference type="NCBIfam" id="TIGR00105">
    <property type="entry name" value="L31"/>
    <property type="match status" value="1"/>
</dbReference>
<evidence type="ECO:0000313" key="7">
    <source>
        <dbReference type="Proteomes" id="UP000267268"/>
    </source>
</evidence>
<dbReference type="SUPFAM" id="SSF143800">
    <property type="entry name" value="L28p-like"/>
    <property type="match status" value="1"/>
</dbReference>
<dbReference type="RefSeq" id="WP_126617802.1">
    <property type="nucleotide sequence ID" value="NZ_CP034562.1"/>
</dbReference>
<dbReference type="InterPro" id="IPR042105">
    <property type="entry name" value="Ribosomal_bL31_sf"/>
</dbReference>
<accession>A0A3Q9FTI8</accession>